<evidence type="ECO:0000313" key="8">
    <source>
        <dbReference type="Proteomes" id="UP000824120"/>
    </source>
</evidence>
<dbReference type="PANTHER" id="PTHR46481">
    <property type="entry name" value="ZINC FINGER BED DOMAIN-CONTAINING PROTEIN 4"/>
    <property type="match status" value="1"/>
</dbReference>
<reference evidence="7 8" key="1">
    <citation type="submission" date="2020-09" db="EMBL/GenBank/DDBJ databases">
        <title>De no assembly of potato wild relative species, Solanum commersonii.</title>
        <authorList>
            <person name="Cho K."/>
        </authorList>
    </citation>
    <scope>NUCLEOTIDE SEQUENCE [LARGE SCALE GENOMIC DNA]</scope>
    <source>
        <strain evidence="7">LZ3.2</strain>
        <tissue evidence="7">Leaf</tissue>
    </source>
</reference>
<keyword evidence="2" id="KW-0479">Metal-binding</keyword>
<dbReference type="Proteomes" id="UP000824120">
    <property type="component" value="Chromosome 8"/>
</dbReference>
<evidence type="ECO:0000313" key="7">
    <source>
        <dbReference type="EMBL" id="KAG5592294.1"/>
    </source>
</evidence>
<sequence length="189" mass="20887">MSLILKLTLNVRAGKETRSARDRFENRLAGLSPVRFGGLGGRGIGDQSGIGSLSGPGRPDPDEPAGTLDPSNSGGSLTQRKYNKERDRENLAKMVSVCGLPYSFPSHLSFIEYIQQTYNPNYRGFSINTVKSDVFVYQGKHCQYLRCMFSILDCRVSITSDMSRSVNGHDYLTVTAHRLIITGICKKES</sequence>
<accession>A0A9J5XZM9</accession>
<organism evidence="7 8">
    <name type="scientific">Solanum commersonii</name>
    <name type="common">Commerson's wild potato</name>
    <name type="synonym">Commerson's nightshade</name>
    <dbReference type="NCBI Taxonomy" id="4109"/>
    <lineage>
        <taxon>Eukaryota</taxon>
        <taxon>Viridiplantae</taxon>
        <taxon>Streptophyta</taxon>
        <taxon>Embryophyta</taxon>
        <taxon>Tracheophyta</taxon>
        <taxon>Spermatophyta</taxon>
        <taxon>Magnoliopsida</taxon>
        <taxon>eudicotyledons</taxon>
        <taxon>Gunneridae</taxon>
        <taxon>Pentapetalae</taxon>
        <taxon>asterids</taxon>
        <taxon>lamiids</taxon>
        <taxon>Solanales</taxon>
        <taxon>Solanaceae</taxon>
        <taxon>Solanoideae</taxon>
        <taxon>Solaneae</taxon>
        <taxon>Solanum</taxon>
    </lineage>
</organism>
<dbReference type="EMBL" id="JACXVP010000008">
    <property type="protein sequence ID" value="KAG5592294.1"/>
    <property type="molecule type" value="Genomic_DNA"/>
</dbReference>
<gene>
    <name evidence="7" type="ORF">H5410_042808</name>
</gene>
<comment type="subcellular location">
    <subcellularLocation>
        <location evidence="1">Nucleus</location>
    </subcellularLocation>
</comment>
<dbReference type="InterPro" id="IPR052035">
    <property type="entry name" value="ZnF_BED_domain_contain"/>
</dbReference>
<feature type="region of interest" description="Disordered" evidence="6">
    <location>
        <begin position="47"/>
        <end position="84"/>
    </location>
</feature>
<keyword evidence="3" id="KW-0863">Zinc-finger</keyword>
<dbReference type="GO" id="GO:0005634">
    <property type="term" value="C:nucleus"/>
    <property type="evidence" value="ECO:0007669"/>
    <property type="project" value="UniProtKB-SubCell"/>
</dbReference>
<evidence type="ECO:0000256" key="4">
    <source>
        <dbReference type="ARBA" id="ARBA00022833"/>
    </source>
</evidence>
<dbReference type="AlphaFoldDB" id="A0A9J5XZM9"/>
<evidence type="ECO:0000256" key="3">
    <source>
        <dbReference type="ARBA" id="ARBA00022771"/>
    </source>
</evidence>
<proteinExistence type="predicted"/>
<dbReference type="GO" id="GO:0008270">
    <property type="term" value="F:zinc ion binding"/>
    <property type="evidence" value="ECO:0007669"/>
    <property type="project" value="UniProtKB-KW"/>
</dbReference>
<protein>
    <submittedName>
        <fullName evidence="7">Uncharacterized protein</fullName>
    </submittedName>
</protein>
<keyword evidence="4" id="KW-0862">Zinc</keyword>
<dbReference type="OrthoDB" id="2610923at2759"/>
<evidence type="ECO:0000256" key="2">
    <source>
        <dbReference type="ARBA" id="ARBA00022723"/>
    </source>
</evidence>
<dbReference type="PANTHER" id="PTHR46481:SF10">
    <property type="entry name" value="ZINC FINGER BED DOMAIN-CONTAINING PROTEIN 39"/>
    <property type="match status" value="1"/>
</dbReference>
<name>A0A9J5XZM9_SOLCO</name>
<keyword evidence="8" id="KW-1185">Reference proteome</keyword>
<evidence type="ECO:0000256" key="5">
    <source>
        <dbReference type="ARBA" id="ARBA00023242"/>
    </source>
</evidence>
<feature type="compositionally biased region" description="Polar residues" evidence="6">
    <location>
        <begin position="69"/>
        <end position="80"/>
    </location>
</feature>
<evidence type="ECO:0000256" key="6">
    <source>
        <dbReference type="SAM" id="MobiDB-lite"/>
    </source>
</evidence>
<comment type="caution">
    <text evidence="7">The sequence shown here is derived from an EMBL/GenBank/DDBJ whole genome shotgun (WGS) entry which is preliminary data.</text>
</comment>
<keyword evidence="5" id="KW-0539">Nucleus</keyword>
<evidence type="ECO:0000256" key="1">
    <source>
        <dbReference type="ARBA" id="ARBA00004123"/>
    </source>
</evidence>